<dbReference type="InterPro" id="IPR018704">
    <property type="entry name" value="SecYEG/CpoB_TPR"/>
</dbReference>
<dbReference type="SUPFAM" id="SSF48452">
    <property type="entry name" value="TPR-like"/>
    <property type="match status" value="1"/>
</dbReference>
<accession>A0A2P8G473</accession>
<organism evidence="3 4">
    <name type="scientific">Dyadobacter jiangsuensis</name>
    <dbReference type="NCBI Taxonomy" id="1591085"/>
    <lineage>
        <taxon>Bacteria</taxon>
        <taxon>Pseudomonadati</taxon>
        <taxon>Bacteroidota</taxon>
        <taxon>Cytophagia</taxon>
        <taxon>Cytophagales</taxon>
        <taxon>Spirosomataceae</taxon>
        <taxon>Dyadobacter</taxon>
    </lineage>
</organism>
<evidence type="ECO:0000259" key="2">
    <source>
        <dbReference type="Pfam" id="PF09976"/>
    </source>
</evidence>
<dbReference type="PANTHER" id="PTHR44366:SF1">
    <property type="entry name" value="UDP-N-ACETYLGLUCOSAMINE--PEPTIDE N-ACETYLGLUCOSAMINYLTRANSFERASE 110 KDA SUBUNIT"/>
    <property type="match status" value="1"/>
</dbReference>
<dbReference type="GO" id="GO:0006493">
    <property type="term" value="P:protein O-linked glycosylation"/>
    <property type="evidence" value="ECO:0007669"/>
    <property type="project" value="InterPro"/>
</dbReference>
<reference evidence="3 4" key="1">
    <citation type="submission" date="2018-03" db="EMBL/GenBank/DDBJ databases">
        <title>Genomic Encyclopedia of Archaeal and Bacterial Type Strains, Phase II (KMG-II): from individual species to whole genera.</title>
        <authorList>
            <person name="Goeker M."/>
        </authorList>
    </citation>
    <scope>NUCLEOTIDE SEQUENCE [LARGE SCALE GENOMIC DNA]</scope>
    <source>
        <strain evidence="3 4">DSM 29057</strain>
    </source>
</reference>
<dbReference type="RefSeq" id="WP_229210978.1">
    <property type="nucleotide sequence ID" value="NZ_PYAS01000006.1"/>
</dbReference>
<dbReference type="AlphaFoldDB" id="A0A2P8G473"/>
<dbReference type="InterPro" id="IPR011990">
    <property type="entry name" value="TPR-like_helical_dom_sf"/>
</dbReference>
<dbReference type="SMART" id="SM00028">
    <property type="entry name" value="TPR"/>
    <property type="match status" value="5"/>
</dbReference>
<protein>
    <submittedName>
        <fullName evidence="3">Tetratricopeptide repeat protein</fullName>
    </submittedName>
</protein>
<dbReference type="Gene3D" id="1.25.40.10">
    <property type="entry name" value="Tetratricopeptide repeat domain"/>
    <property type="match status" value="2"/>
</dbReference>
<name>A0A2P8G473_9BACT</name>
<dbReference type="Pfam" id="PF09976">
    <property type="entry name" value="TPR_21"/>
    <property type="match status" value="1"/>
</dbReference>
<comment type="caution">
    <text evidence="3">The sequence shown here is derived from an EMBL/GenBank/DDBJ whole genome shotgun (WGS) entry which is preliminary data.</text>
</comment>
<feature type="repeat" description="TPR" evidence="1">
    <location>
        <begin position="260"/>
        <end position="293"/>
    </location>
</feature>
<gene>
    <name evidence="3" type="ORF">CLV60_106376</name>
</gene>
<dbReference type="PROSITE" id="PS51257">
    <property type="entry name" value="PROKAR_LIPOPROTEIN"/>
    <property type="match status" value="1"/>
</dbReference>
<dbReference type="Proteomes" id="UP000241964">
    <property type="component" value="Unassembled WGS sequence"/>
</dbReference>
<evidence type="ECO:0000313" key="4">
    <source>
        <dbReference type="Proteomes" id="UP000241964"/>
    </source>
</evidence>
<dbReference type="PANTHER" id="PTHR44366">
    <property type="entry name" value="UDP-N-ACETYLGLUCOSAMINE--PEPTIDE N-ACETYLGLUCOSAMINYLTRANSFERASE 110 KDA SUBUNIT"/>
    <property type="match status" value="1"/>
</dbReference>
<feature type="repeat" description="TPR" evidence="1">
    <location>
        <begin position="226"/>
        <end position="259"/>
    </location>
</feature>
<evidence type="ECO:0000256" key="1">
    <source>
        <dbReference type="PROSITE-ProRule" id="PRU00339"/>
    </source>
</evidence>
<sequence length="434" mass="48219">MKTDLLILGIALVVITGCGEKKQNNDYAEKSVASTPVVSTDIPALYERQGELASAAEWPKTKEKVKELKQKIAEDPADVKPRLQIAVIYLSEARITGEHPYYYPAVLKILDDVLAIEPQNFEATTFKASVKMSQHQFAEARDLAEQARKINPSNAYVYGVLVDANVELGNYSEAVAMSDKMQELKPSLEAYSRASYLREIHGNYPGAIAAMKLAVEAGLPGSEPQCWAKNTLGHLYETTGQWKQAEIQYREILAMRPSYAFALRGLAQVHKAAKQYDEALADLDKAAKVMPEFSFHEEMADIYALQGNKQEAADKYREVVKMLDEDARSGHSVDLELCKLYTKTNQLDSAIAYGLKEYAQRPNNIDVNHALAAAYFKHQNNDKAKQHIEVALRTGSRDPELLQVASAIAVATGDKAQGNRLLVQARKTNPRFVL</sequence>
<keyword evidence="4" id="KW-1185">Reference proteome</keyword>
<dbReference type="InterPro" id="IPR019734">
    <property type="entry name" value="TPR_rpt"/>
</dbReference>
<proteinExistence type="predicted"/>
<keyword evidence="1" id="KW-0802">TPR repeat</keyword>
<feature type="domain" description="Ancillary SecYEG translocon subunit/Cell division coordinator CpoB TPR" evidence="2">
    <location>
        <begin position="240"/>
        <end position="330"/>
    </location>
</feature>
<dbReference type="GO" id="GO:0097363">
    <property type="term" value="F:protein O-acetylglucosaminyltransferase activity"/>
    <property type="evidence" value="ECO:0007669"/>
    <property type="project" value="TreeGrafter"/>
</dbReference>
<dbReference type="PROSITE" id="PS50005">
    <property type="entry name" value="TPR"/>
    <property type="match status" value="2"/>
</dbReference>
<evidence type="ECO:0000313" key="3">
    <source>
        <dbReference type="EMBL" id="PSL28773.1"/>
    </source>
</evidence>
<dbReference type="Pfam" id="PF14559">
    <property type="entry name" value="TPR_19"/>
    <property type="match status" value="1"/>
</dbReference>
<dbReference type="EMBL" id="PYAS01000006">
    <property type="protein sequence ID" value="PSL28773.1"/>
    <property type="molecule type" value="Genomic_DNA"/>
</dbReference>
<dbReference type="InterPro" id="IPR037919">
    <property type="entry name" value="OGT"/>
</dbReference>